<protein>
    <submittedName>
        <fullName evidence="2">Uncharacterized protein</fullName>
    </submittedName>
</protein>
<name>A0A9P0KUI0_ACAOB</name>
<dbReference type="AlphaFoldDB" id="A0A9P0KUI0"/>
<keyword evidence="3" id="KW-1185">Reference proteome</keyword>
<evidence type="ECO:0000313" key="3">
    <source>
        <dbReference type="Proteomes" id="UP001152888"/>
    </source>
</evidence>
<feature type="region of interest" description="Disordered" evidence="1">
    <location>
        <begin position="16"/>
        <end position="46"/>
    </location>
</feature>
<dbReference type="Proteomes" id="UP001152888">
    <property type="component" value="Unassembled WGS sequence"/>
</dbReference>
<evidence type="ECO:0000313" key="2">
    <source>
        <dbReference type="EMBL" id="CAH1982658.1"/>
    </source>
</evidence>
<accession>A0A9P0KUI0</accession>
<sequence length="66" mass="7529">MTEVDAVATRAALRPSSSVLHTHEILLQPGTKEENTDEGGNFTKEKDAEWKKYERLKRTTRREGKS</sequence>
<dbReference type="EMBL" id="CAKOFQ010006925">
    <property type="protein sequence ID" value="CAH1982658.1"/>
    <property type="molecule type" value="Genomic_DNA"/>
</dbReference>
<gene>
    <name evidence="2" type="ORF">ACAOBT_LOCUS15133</name>
</gene>
<organism evidence="2 3">
    <name type="scientific">Acanthoscelides obtectus</name>
    <name type="common">Bean weevil</name>
    <name type="synonym">Bruchus obtectus</name>
    <dbReference type="NCBI Taxonomy" id="200917"/>
    <lineage>
        <taxon>Eukaryota</taxon>
        <taxon>Metazoa</taxon>
        <taxon>Ecdysozoa</taxon>
        <taxon>Arthropoda</taxon>
        <taxon>Hexapoda</taxon>
        <taxon>Insecta</taxon>
        <taxon>Pterygota</taxon>
        <taxon>Neoptera</taxon>
        <taxon>Endopterygota</taxon>
        <taxon>Coleoptera</taxon>
        <taxon>Polyphaga</taxon>
        <taxon>Cucujiformia</taxon>
        <taxon>Chrysomeloidea</taxon>
        <taxon>Chrysomelidae</taxon>
        <taxon>Bruchinae</taxon>
        <taxon>Bruchini</taxon>
        <taxon>Acanthoscelides</taxon>
    </lineage>
</organism>
<comment type="caution">
    <text evidence="2">The sequence shown here is derived from an EMBL/GenBank/DDBJ whole genome shotgun (WGS) entry which is preliminary data.</text>
</comment>
<proteinExistence type="predicted"/>
<evidence type="ECO:0000256" key="1">
    <source>
        <dbReference type="SAM" id="MobiDB-lite"/>
    </source>
</evidence>
<reference evidence="2" key="1">
    <citation type="submission" date="2022-03" db="EMBL/GenBank/DDBJ databases">
        <authorList>
            <person name="Sayadi A."/>
        </authorList>
    </citation>
    <scope>NUCLEOTIDE SEQUENCE</scope>
</reference>